<dbReference type="EMBL" id="QUBR01000001">
    <property type="protein sequence ID" value="REK73518.1"/>
    <property type="molecule type" value="Genomic_DNA"/>
</dbReference>
<dbReference type="NCBIfam" id="TIGR01509">
    <property type="entry name" value="HAD-SF-IA-v3"/>
    <property type="match status" value="1"/>
</dbReference>
<protein>
    <submittedName>
        <fullName evidence="1">HAD family phosphatase</fullName>
    </submittedName>
</protein>
<evidence type="ECO:0000313" key="2">
    <source>
        <dbReference type="Proteomes" id="UP000265581"/>
    </source>
</evidence>
<dbReference type="InterPro" id="IPR052898">
    <property type="entry name" value="ACAD10-like"/>
</dbReference>
<keyword evidence="2" id="KW-1185">Reference proteome</keyword>
<evidence type="ECO:0000313" key="1">
    <source>
        <dbReference type="EMBL" id="REK73518.1"/>
    </source>
</evidence>
<dbReference type="PANTHER" id="PTHR47829:SF1">
    <property type="entry name" value="HAD FAMILY PHOSPHATASE"/>
    <property type="match status" value="1"/>
</dbReference>
<sequence>MTRRAVLFDFGGVLTSSVMDAFAGFGAAECGDRDLPLRLLGSDLESQRLLTEHEEGRLDDEGFEAGFAQRLRDHGCDVEPVGLIARMQSRLVRDDETVALVASLRADGVPVGLLSNSLGRDCYAGFDLAAMFDAVTISGQEGVRKPSRRLYEIGCERLGAAPSEVVMVDDLSQNIVAAARLGMGGVVHRRASDTARELAELLGLGRVAGSAAR</sequence>
<dbReference type="SUPFAM" id="SSF56784">
    <property type="entry name" value="HAD-like"/>
    <property type="match status" value="1"/>
</dbReference>
<organism evidence="1 2">
    <name type="scientific">Aeromicrobium endophyticum</name>
    <dbReference type="NCBI Taxonomy" id="2292704"/>
    <lineage>
        <taxon>Bacteria</taxon>
        <taxon>Bacillati</taxon>
        <taxon>Actinomycetota</taxon>
        <taxon>Actinomycetes</taxon>
        <taxon>Propionibacteriales</taxon>
        <taxon>Nocardioidaceae</taxon>
        <taxon>Aeromicrobium</taxon>
    </lineage>
</organism>
<dbReference type="Pfam" id="PF00702">
    <property type="entry name" value="Hydrolase"/>
    <property type="match status" value="1"/>
</dbReference>
<dbReference type="InterPro" id="IPR023214">
    <property type="entry name" value="HAD_sf"/>
</dbReference>
<dbReference type="RefSeq" id="WP_119703628.1">
    <property type="nucleotide sequence ID" value="NZ_JBHSOI010000001.1"/>
</dbReference>
<dbReference type="OrthoDB" id="9795007at2"/>
<name>A0A371PDC6_9ACTN</name>
<dbReference type="Proteomes" id="UP000265581">
    <property type="component" value="Unassembled WGS sequence"/>
</dbReference>
<reference evidence="1 2" key="1">
    <citation type="submission" date="2018-08" db="EMBL/GenBank/DDBJ databases">
        <title>Aeromicrobium sp. M2KJ-4, whole genome shotgun sequence.</title>
        <authorList>
            <person name="Tuo L."/>
        </authorList>
    </citation>
    <scope>NUCLEOTIDE SEQUENCE [LARGE SCALE GENOMIC DNA]</scope>
    <source>
        <strain evidence="1 2">M2KJ-4</strain>
    </source>
</reference>
<dbReference type="InterPro" id="IPR036412">
    <property type="entry name" value="HAD-like_sf"/>
</dbReference>
<gene>
    <name evidence="1" type="ORF">DX116_08220</name>
</gene>
<dbReference type="SFLD" id="SFLDS00003">
    <property type="entry name" value="Haloacid_Dehalogenase"/>
    <property type="match status" value="1"/>
</dbReference>
<proteinExistence type="predicted"/>
<comment type="caution">
    <text evidence="1">The sequence shown here is derived from an EMBL/GenBank/DDBJ whole genome shotgun (WGS) entry which is preliminary data.</text>
</comment>
<dbReference type="InterPro" id="IPR006439">
    <property type="entry name" value="HAD-SF_hydro_IA"/>
</dbReference>
<dbReference type="PANTHER" id="PTHR47829">
    <property type="entry name" value="HYDROLASE, PUTATIVE (AFU_ORTHOLOGUE AFUA_1G12880)-RELATED"/>
    <property type="match status" value="1"/>
</dbReference>
<accession>A0A371PDC6</accession>
<dbReference type="AlphaFoldDB" id="A0A371PDC6"/>
<dbReference type="CDD" id="cd02603">
    <property type="entry name" value="HAD_sEH-N_like"/>
    <property type="match status" value="1"/>
</dbReference>
<dbReference type="Gene3D" id="3.40.50.1000">
    <property type="entry name" value="HAD superfamily/HAD-like"/>
    <property type="match status" value="1"/>
</dbReference>
<dbReference type="SFLD" id="SFLDG01129">
    <property type="entry name" value="C1.5:_HAD__Beta-PGM__Phosphata"/>
    <property type="match status" value="1"/>
</dbReference>